<dbReference type="EMBL" id="BAAAEJ010000008">
    <property type="protein sequence ID" value="GAA0396865.1"/>
    <property type="molecule type" value="Genomic_DNA"/>
</dbReference>
<dbReference type="InterPro" id="IPR037401">
    <property type="entry name" value="SnoaL-like"/>
</dbReference>
<dbReference type="InterPro" id="IPR032710">
    <property type="entry name" value="NTF2-like_dom_sf"/>
</dbReference>
<feature type="domain" description="SnoaL-like" evidence="1">
    <location>
        <begin position="24"/>
        <end position="137"/>
    </location>
</feature>
<reference evidence="2 3" key="1">
    <citation type="journal article" date="2019" name="Int. J. Syst. Evol. Microbiol.">
        <title>The Global Catalogue of Microorganisms (GCM) 10K type strain sequencing project: providing services to taxonomists for standard genome sequencing and annotation.</title>
        <authorList>
            <consortium name="The Broad Institute Genomics Platform"/>
            <consortium name="The Broad Institute Genome Sequencing Center for Infectious Disease"/>
            <person name="Wu L."/>
            <person name="Ma J."/>
        </authorList>
    </citation>
    <scope>NUCLEOTIDE SEQUENCE [LARGE SCALE GENOMIC DNA]</scope>
    <source>
        <strain evidence="2 3">JCM 13476</strain>
    </source>
</reference>
<evidence type="ECO:0000259" key="1">
    <source>
        <dbReference type="Pfam" id="PF13474"/>
    </source>
</evidence>
<evidence type="ECO:0000313" key="3">
    <source>
        <dbReference type="Proteomes" id="UP001500791"/>
    </source>
</evidence>
<name>A0ABN0YIS0_9CAUL</name>
<comment type="caution">
    <text evidence="2">The sequence shown here is derived from an EMBL/GenBank/DDBJ whole genome shotgun (WGS) entry which is preliminary data.</text>
</comment>
<dbReference type="RefSeq" id="WP_167177875.1">
    <property type="nucleotide sequence ID" value="NZ_BAAAEJ010000008.1"/>
</dbReference>
<protein>
    <submittedName>
        <fullName evidence="2">Nuclear transport factor 2 family protein</fullName>
    </submittedName>
</protein>
<dbReference type="Gene3D" id="3.10.450.50">
    <property type="match status" value="1"/>
</dbReference>
<proteinExistence type="predicted"/>
<sequence length="152" mass="16703">MIYALMTAALILSPETDTRVSPGAAIDIMHAAASRADSAAYFGTFTPDARFIGTDAGERWSLAEFKAYAEPYFVRGQGWTYRVTDRHLEILDQPCQCVAVFDELLDNDSYGQVRGSGVVVKQGDGWKIQQYVLSFTVPNDKARDVVAAIKAD</sequence>
<dbReference type="Proteomes" id="UP001500791">
    <property type="component" value="Unassembled WGS sequence"/>
</dbReference>
<gene>
    <name evidence="2" type="ORF">GCM10009093_24410</name>
</gene>
<dbReference type="SUPFAM" id="SSF54427">
    <property type="entry name" value="NTF2-like"/>
    <property type="match status" value="1"/>
</dbReference>
<accession>A0ABN0YIS0</accession>
<evidence type="ECO:0000313" key="2">
    <source>
        <dbReference type="EMBL" id="GAA0396865.1"/>
    </source>
</evidence>
<dbReference type="Pfam" id="PF13474">
    <property type="entry name" value="SnoaL_3"/>
    <property type="match status" value="1"/>
</dbReference>
<organism evidence="2 3">
    <name type="scientific">Brevundimonas terrae</name>
    <dbReference type="NCBI Taxonomy" id="363631"/>
    <lineage>
        <taxon>Bacteria</taxon>
        <taxon>Pseudomonadati</taxon>
        <taxon>Pseudomonadota</taxon>
        <taxon>Alphaproteobacteria</taxon>
        <taxon>Caulobacterales</taxon>
        <taxon>Caulobacteraceae</taxon>
        <taxon>Brevundimonas</taxon>
    </lineage>
</organism>
<keyword evidence="3" id="KW-1185">Reference proteome</keyword>